<gene>
    <name evidence="1" type="ORF">QVD17_20444</name>
</gene>
<keyword evidence="2" id="KW-1185">Reference proteome</keyword>
<dbReference type="Proteomes" id="UP001229421">
    <property type="component" value="Unassembled WGS sequence"/>
</dbReference>
<evidence type="ECO:0000313" key="1">
    <source>
        <dbReference type="EMBL" id="KAK1425100.1"/>
    </source>
</evidence>
<name>A0AAD8NR08_TARER</name>
<dbReference type="EMBL" id="JAUHHV010000005">
    <property type="protein sequence ID" value="KAK1425100.1"/>
    <property type="molecule type" value="Genomic_DNA"/>
</dbReference>
<evidence type="ECO:0000313" key="2">
    <source>
        <dbReference type="Proteomes" id="UP001229421"/>
    </source>
</evidence>
<protein>
    <submittedName>
        <fullName evidence="1">Uncharacterized protein</fullName>
    </submittedName>
</protein>
<reference evidence="1" key="1">
    <citation type="journal article" date="2023" name="bioRxiv">
        <title>Improved chromosome-level genome assembly for marigold (Tagetes erecta).</title>
        <authorList>
            <person name="Jiang F."/>
            <person name="Yuan L."/>
            <person name="Wang S."/>
            <person name="Wang H."/>
            <person name="Xu D."/>
            <person name="Wang A."/>
            <person name="Fan W."/>
        </authorList>
    </citation>
    <scope>NUCLEOTIDE SEQUENCE</scope>
    <source>
        <strain evidence="1">WSJ</strain>
        <tissue evidence="1">Leaf</tissue>
    </source>
</reference>
<organism evidence="1 2">
    <name type="scientific">Tagetes erecta</name>
    <name type="common">African marigold</name>
    <dbReference type="NCBI Taxonomy" id="13708"/>
    <lineage>
        <taxon>Eukaryota</taxon>
        <taxon>Viridiplantae</taxon>
        <taxon>Streptophyta</taxon>
        <taxon>Embryophyta</taxon>
        <taxon>Tracheophyta</taxon>
        <taxon>Spermatophyta</taxon>
        <taxon>Magnoliopsida</taxon>
        <taxon>eudicotyledons</taxon>
        <taxon>Gunneridae</taxon>
        <taxon>Pentapetalae</taxon>
        <taxon>asterids</taxon>
        <taxon>campanulids</taxon>
        <taxon>Asterales</taxon>
        <taxon>Asteraceae</taxon>
        <taxon>Asteroideae</taxon>
        <taxon>Heliantheae alliance</taxon>
        <taxon>Tageteae</taxon>
        <taxon>Tagetes</taxon>
    </lineage>
</organism>
<dbReference type="AlphaFoldDB" id="A0AAD8NR08"/>
<accession>A0AAD8NR08</accession>
<proteinExistence type="predicted"/>
<sequence length="97" mass="11068">MISCPVICMDVSDSVRMHKRRCGGQGCEPDLQVRNEFMYMDLKKKKMELSCQLILGSVAGRKFAIISISFCNPYCKAESKLFDLEYISAEKILKPDH</sequence>
<comment type="caution">
    <text evidence="1">The sequence shown here is derived from an EMBL/GenBank/DDBJ whole genome shotgun (WGS) entry which is preliminary data.</text>
</comment>